<dbReference type="CDD" id="cd09989">
    <property type="entry name" value="Arginase"/>
    <property type="match status" value="1"/>
</dbReference>
<dbReference type="PANTHER" id="PTHR43782">
    <property type="entry name" value="ARGINASE"/>
    <property type="match status" value="1"/>
</dbReference>
<evidence type="ECO:0000313" key="13">
    <source>
        <dbReference type="EMBL" id="KAF7487957.1"/>
    </source>
</evidence>
<evidence type="ECO:0000256" key="6">
    <source>
        <dbReference type="ARBA" id="ARBA00022723"/>
    </source>
</evidence>
<dbReference type="PANTHER" id="PTHR43782:SF3">
    <property type="entry name" value="ARGINASE"/>
    <property type="match status" value="1"/>
</dbReference>
<evidence type="ECO:0000256" key="2">
    <source>
        <dbReference type="ARBA" id="ARBA00012168"/>
    </source>
</evidence>
<feature type="binding site" evidence="10">
    <location>
        <position position="272"/>
    </location>
    <ligand>
        <name>Mn(2+)</name>
        <dbReference type="ChEBI" id="CHEBI:29035"/>
        <label>1</label>
    </ligand>
</feature>
<evidence type="ECO:0000256" key="4">
    <source>
        <dbReference type="ARBA" id="ARBA00022436"/>
    </source>
</evidence>
<dbReference type="PIRSF" id="PIRSF036979">
    <property type="entry name" value="Arginase"/>
    <property type="match status" value="1"/>
</dbReference>
<dbReference type="GO" id="GO:0005634">
    <property type="term" value="C:nucleus"/>
    <property type="evidence" value="ECO:0007669"/>
    <property type="project" value="TreeGrafter"/>
</dbReference>
<evidence type="ECO:0000256" key="7">
    <source>
        <dbReference type="ARBA" id="ARBA00022801"/>
    </source>
</evidence>
<keyword evidence="15" id="KW-1185">Reference proteome</keyword>
<proteinExistence type="inferred from homology"/>
<dbReference type="GO" id="GO:0000050">
    <property type="term" value="P:urea cycle"/>
    <property type="evidence" value="ECO:0007669"/>
    <property type="project" value="UniProtKB-UniPathway"/>
</dbReference>
<dbReference type="InterPro" id="IPR023696">
    <property type="entry name" value="Ureohydrolase_dom_sf"/>
</dbReference>
<feature type="binding site" evidence="10">
    <location>
        <position position="270"/>
    </location>
    <ligand>
        <name>Mn(2+)</name>
        <dbReference type="ChEBI" id="CHEBI:29035"/>
        <label>1</label>
    </ligand>
</feature>
<evidence type="ECO:0000256" key="9">
    <source>
        <dbReference type="ARBA" id="ARBA00047391"/>
    </source>
</evidence>
<dbReference type="FunFam" id="3.40.800.10:FF:000012">
    <property type="entry name" value="Arginase"/>
    <property type="match status" value="1"/>
</dbReference>
<dbReference type="AlphaFoldDB" id="A0A834R263"/>
<gene>
    <name evidence="13" type="primary">SSS_998g</name>
    <name evidence="13" type="ORF">SSS_998</name>
</gene>
<evidence type="ECO:0000313" key="14">
    <source>
        <dbReference type="EnsemblMetazoa" id="KAF7487957.1"/>
    </source>
</evidence>
<keyword evidence="5 12" id="KW-0056">Arginine metabolism</keyword>
<feature type="binding site" evidence="10">
    <location>
        <position position="164"/>
    </location>
    <ligand>
        <name>Mn(2+)</name>
        <dbReference type="ChEBI" id="CHEBI:29035"/>
        <label>1</label>
    </ligand>
</feature>
<reference evidence="15" key="1">
    <citation type="journal article" date="2020" name="PLoS Negl. Trop. Dis.">
        <title>High-quality nuclear genome for Sarcoptes scabiei-A critical resource for a neglected parasite.</title>
        <authorList>
            <person name="Korhonen P.K."/>
            <person name="Gasser R.B."/>
            <person name="Ma G."/>
            <person name="Wang T."/>
            <person name="Stroehlein A.J."/>
            <person name="Young N.D."/>
            <person name="Ang C.S."/>
            <person name="Fernando D.D."/>
            <person name="Lu H.C."/>
            <person name="Taylor S."/>
            <person name="Reynolds S.L."/>
            <person name="Mofiz E."/>
            <person name="Najaraj S.H."/>
            <person name="Gowda H."/>
            <person name="Madugundu A."/>
            <person name="Renuse S."/>
            <person name="Holt D."/>
            <person name="Pandey A."/>
            <person name="Papenfuss A.T."/>
            <person name="Fischer K."/>
        </authorList>
    </citation>
    <scope>NUCLEOTIDE SEQUENCE [LARGE SCALE GENOMIC DNA]</scope>
</reference>
<accession>A0A834R263</accession>
<evidence type="ECO:0000256" key="1">
    <source>
        <dbReference type="ARBA" id="ARBA00005098"/>
    </source>
</evidence>
<keyword evidence="4 12" id="KW-0835">Urea cycle</keyword>
<evidence type="ECO:0000313" key="15">
    <source>
        <dbReference type="Proteomes" id="UP000070412"/>
    </source>
</evidence>
<reference evidence="14" key="3">
    <citation type="submission" date="2022-06" db="UniProtKB">
        <authorList>
            <consortium name="EnsemblMetazoa"/>
        </authorList>
    </citation>
    <scope>IDENTIFICATION</scope>
</reference>
<evidence type="ECO:0000256" key="12">
    <source>
        <dbReference type="RuleBase" id="RU361159"/>
    </source>
</evidence>
<keyword evidence="6 10" id="KW-0479">Metal-binding</keyword>
<comment type="pathway">
    <text evidence="1 12">Nitrogen metabolism; urea cycle; L-ornithine and urea from L-arginine: step 1/1.</text>
</comment>
<dbReference type="EMBL" id="WVUK01000066">
    <property type="protein sequence ID" value="KAF7487957.1"/>
    <property type="molecule type" value="Genomic_DNA"/>
</dbReference>
<evidence type="ECO:0000256" key="11">
    <source>
        <dbReference type="PROSITE-ProRule" id="PRU00742"/>
    </source>
</evidence>
<dbReference type="GO" id="GO:0030145">
    <property type="term" value="F:manganese ion binding"/>
    <property type="evidence" value="ECO:0007669"/>
    <property type="project" value="TreeGrafter"/>
</dbReference>
<dbReference type="GO" id="GO:0004053">
    <property type="term" value="F:arginase activity"/>
    <property type="evidence" value="ECO:0007669"/>
    <property type="project" value="UniProtKB-EC"/>
</dbReference>
<dbReference type="InterPro" id="IPR014033">
    <property type="entry name" value="Arginase"/>
</dbReference>
<sequence length="354" mass="39510">MFNMVTNKASSLLVRCCDHSRLKCLFNRKLIKNFHIGVIGVPFWYGQSKLGTNQGPDVLRSHGLINKLSELENRSVIDFGNIKLNTLDSINIDRSLKQEINPNVLNLQQACLKTSRLVKNLIQNDFIPLMLGGDHSMAIGSVLGSFQAISETKQELSVIWIDAHADANTVQSSNSGNLHGMPVSFLVTQNLPTSSNGSPLDRMQPFLNAKNFVYIGLRDVEIQEYRLLKSYNICYYSMGDIDKLGINEVIARAFDAVDPLGKNKLHVSFDVDSVDKLFIPSTGTPVLGGLTIREVFTIAENIWRTKRMVSLDVVEFNPLIGNPNEVDCSANNIIDIILMFFGKSRLGYFPIENE</sequence>
<dbReference type="EnsemblMetazoa" id="SSS_998s_mrna">
    <property type="protein sequence ID" value="KAF7487957.1"/>
    <property type="gene ID" value="SSS_998"/>
</dbReference>
<evidence type="ECO:0000256" key="5">
    <source>
        <dbReference type="ARBA" id="ARBA00022503"/>
    </source>
</evidence>
<dbReference type="UniPathway" id="UPA00158">
    <property type="reaction ID" value="UER00270"/>
</dbReference>
<dbReference type="PROSITE" id="PS51409">
    <property type="entry name" value="ARGINASE_2"/>
    <property type="match status" value="1"/>
</dbReference>
<comment type="similarity">
    <text evidence="11 12">Belongs to the arginase family.</text>
</comment>
<dbReference type="SUPFAM" id="SSF52768">
    <property type="entry name" value="Arginase/deacetylase"/>
    <property type="match status" value="1"/>
</dbReference>
<dbReference type="Gene3D" id="3.40.800.10">
    <property type="entry name" value="Ureohydrolase domain"/>
    <property type="match status" value="1"/>
</dbReference>
<dbReference type="Proteomes" id="UP000070412">
    <property type="component" value="Unassembled WGS sequence"/>
</dbReference>
<dbReference type="Pfam" id="PF00491">
    <property type="entry name" value="Arginase"/>
    <property type="match status" value="1"/>
</dbReference>
<dbReference type="GO" id="GO:0006525">
    <property type="term" value="P:arginine metabolic process"/>
    <property type="evidence" value="ECO:0007669"/>
    <property type="project" value="UniProtKB-KW"/>
</dbReference>
<dbReference type="EC" id="3.5.3.1" evidence="2 12"/>
<keyword evidence="8 10" id="KW-0464">Manganese</keyword>
<evidence type="ECO:0000256" key="3">
    <source>
        <dbReference type="ARBA" id="ARBA00018123"/>
    </source>
</evidence>
<dbReference type="NCBIfam" id="TIGR01229">
    <property type="entry name" value="rocF_arginase"/>
    <property type="match status" value="1"/>
</dbReference>
<protein>
    <recommendedName>
        <fullName evidence="3 12">Arginase</fullName>
        <ecNumber evidence="2 12">3.5.3.1</ecNumber>
    </recommendedName>
</protein>
<feature type="binding site" evidence="10">
    <location>
        <position position="166"/>
    </location>
    <ligand>
        <name>Mn(2+)</name>
        <dbReference type="ChEBI" id="CHEBI:29035"/>
        <label>1</label>
    </ligand>
</feature>
<name>A0A834R263_SARSC</name>
<evidence type="ECO:0000256" key="8">
    <source>
        <dbReference type="ARBA" id="ARBA00023211"/>
    </source>
</evidence>
<comment type="catalytic activity">
    <reaction evidence="9 12">
        <text>L-arginine + H2O = urea + L-ornithine</text>
        <dbReference type="Rhea" id="RHEA:20569"/>
        <dbReference type="ChEBI" id="CHEBI:15377"/>
        <dbReference type="ChEBI" id="CHEBI:16199"/>
        <dbReference type="ChEBI" id="CHEBI:32682"/>
        <dbReference type="ChEBI" id="CHEBI:46911"/>
        <dbReference type="EC" id="3.5.3.1"/>
    </reaction>
</comment>
<comment type="cofactor">
    <cofactor evidence="10 12">
        <name>Mn(2+)</name>
        <dbReference type="ChEBI" id="CHEBI:29035"/>
    </cofactor>
    <text evidence="10 12">Binds 2 manganese ions per subunit.</text>
</comment>
<feature type="binding site" evidence="10">
    <location>
        <position position="135"/>
    </location>
    <ligand>
        <name>Mn(2+)</name>
        <dbReference type="ChEBI" id="CHEBI:29035"/>
        <label>1</label>
    </ligand>
</feature>
<feature type="binding site" evidence="10">
    <location>
        <position position="162"/>
    </location>
    <ligand>
        <name>Mn(2+)</name>
        <dbReference type="ChEBI" id="CHEBI:29035"/>
        <label>1</label>
    </ligand>
</feature>
<keyword evidence="7 12" id="KW-0378">Hydrolase</keyword>
<dbReference type="OrthoDB" id="9992747at2759"/>
<dbReference type="PRINTS" id="PR00116">
    <property type="entry name" value="ARGINASE"/>
</dbReference>
<dbReference type="InterPro" id="IPR006035">
    <property type="entry name" value="Ureohydrolase"/>
</dbReference>
<evidence type="ECO:0000256" key="10">
    <source>
        <dbReference type="PIRSR" id="PIRSR036979-1"/>
    </source>
</evidence>
<reference evidence="13" key="2">
    <citation type="submission" date="2020-01" db="EMBL/GenBank/DDBJ databases">
        <authorList>
            <person name="Korhonen P.K.K."/>
            <person name="Guangxu M.G."/>
            <person name="Wang T.W."/>
            <person name="Stroehlein A.J.S."/>
            <person name="Young N.D."/>
            <person name="Ang C.-S.A."/>
            <person name="Fernando D.W.F."/>
            <person name="Lu H.L."/>
            <person name="Taylor S.T."/>
            <person name="Ehtesham M.E.M."/>
            <person name="Najaraj S.H.N."/>
            <person name="Harsha G.H.G."/>
            <person name="Madugundu A.M."/>
            <person name="Renuse S.R."/>
            <person name="Holt D.H."/>
            <person name="Pandey A.P."/>
            <person name="Papenfuss A.P."/>
            <person name="Gasser R.B.G."/>
            <person name="Fischer K.F."/>
        </authorList>
    </citation>
    <scope>NUCLEOTIDE SEQUENCE</scope>
    <source>
        <strain evidence="13">SSS_KF_BRIS2020</strain>
    </source>
</reference>
<organism evidence="13">
    <name type="scientific">Sarcoptes scabiei</name>
    <name type="common">Itch mite</name>
    <name type="synonym">Acarus scabiei</name>
    <dbReference type="NCBI Taxonomy" id="52283"/>
    <lineage>
        <taxon>Eukaryota</taxon>
        <taxon>Metazoa</taxon>
        <taxon>Ecdysozoa</taxon>
        <taxon>Arthropoda</taxon>
        <taxon>Chelicerata</taxon>
        <taxon>Arachnida</taxon>
        <taxon>Acari</taxon>
        <taxon>Acariformes</taxon>
        <taxon>Sarcoptiformes</taxon>
        <taxon>Astigmata</taxon>
        <taxon>Psoroptidia</taxon>
        <taxon>Sarcoptoidea</taxon>
        <taxon>Sarcoptidae</taxon>
        <taxon>Sarcoptinae</taxon>
        <taxon>Sarcoptes</taxon>
    </lineage>
</organism>
<dbReference type="GO" id="GO:0005829">
    <property type="term" value="C:cytosol"/>
    <property type="evidence" value="ECO:0007669"/>
    <property type="project" value="TreeGrafter"/>
</dbReference>